<evidence type="ECO:0000256" key="3">
    <source>
        <dbReference type="ARBA" id="ARBA00023163"/>
    </source>
</evidence>
<dbReference type="InterPro" id="IPR039422">
    <property type="entry name" value="MarR/SlyA-like"/>
</dbReference>
<dbReference type="InterPro" id="IPR012712">
    <property type="entry name" value="HpaR/FarR"/>
</dbReference>
<reference evidence="6" key="1">
    <citation type="journal article" date="2019" name="Int. J. Syst. Evol. Microbiol.">
        <title>The Global Catalogue of Microorganisms (GCM) 10K type strain sequencing project: providing services to taxonomists for standard genome sequencing and annotation.</title>
        <authorList>
            <consortium name="The Broad Institute Genomics Platform"/>
            <consortium name="The Broad Institute Genome Sequencing Center for Infectious Disease"/>
            <person name="Wu L."/>
            <person name="Ma J."/>
        </authorList>
    </citation>
    <scope>NUCLEOTIDE SEQUENCE [LARGE SCALE GENOMIC DNA]</scope>
    <source>
        <strain evidence="6">CCUG 62945</strain>
    </source>
</reference>
<evidence type="ECO:0000313" key="5">
    <source>
        <dbReference type="EMBL" id="MFC7418407.1"/>
    </source>
</evidence>
<comment type="caution">
    <text evidence="5">The sequence shown here is derived from an EMBL/GenBank/DDBJ whole genome shotgun (WGS) entry which is preliminary data.</text>
</comment>
<evidence type="ECO:0000256" key="1">
    <source>
        <dbReference type="ARBA" id="ARBA00023015"/>
    </source>
</evidence>
<dbReference type="Gene3D" id="1.10.10.10">
    <property type="entry name" value="Winged helix-like DNA-binding domain superfamily/Winged helix DNA-binding domain"/>
    <property type="match status" value="1"/>
</dbReference>
<dbReference type="RefSeq" id="WP_380185375.1">
    <property type="nucleotide sequence ID" value="NZ_JBHTBQ010000001.1"/>
</dbReference>
<dbReference type="PROSITE" id="PS50995">
    <property type="entry name" value="HTH_MARR_2"/>
    <property type="match status" value="1"/>
</dbReference>
<keyword evidence="6" id="KW-1185">Reference proteome</keyword>
<keyword evidence="3" id="KW-0804">Transcription</keyword>
<keyword evidence="2" id="KW-0238">DNA-binding</keyword>
<dbReference type="InterPro" id="IPR036390">
    <property type="entry name" value="WH_DNA-bd_sf"/>
</dbReference>
<dbReference type="InterPro" id="IPR023187">
    <property type="entry name" value="Tscrpt_reg_MarR-type_CS"/>
</dbReference>
<dbReference type="InterPro" id="IPR000835">
    <property type="entry name" value="HTH_MarR-typ"/>
</dbReference>
<dbReference type="InterPro" id="IPR036388">
    <property type="entry name" value="WH-like_DNA-bd_sf"/>
</dbReference>
<evidence type="ECO:0000256" key="2">
    <source>
        <dbReference type="ARBA" id="ARBA00023125"/>
    </source>
</evidence>
<dbReference type="EMBL" id="JBHTBQ010000001">
    <property type="protein sequence ID" value="MFC7418407.1"/>
    <property type="molecule type" value="Genomic_DNA"/>
</dbReference>
<dbReference type="SUPFAM" id="SSF46785">
    <property type="entry name" value="Winged helix' DNA-binding domain"/>
    <property type="match status" value="1"/>
</dbReference>
<dbReference type="PANTHER" id="PTHR33164">
    <property type="entry name" value="TRANSCRIPTIONAL REGULATOR, MARR FAMILY"/>
    <property type="match status" value="1"/>
</dbReference>
<dbReference type="PANTHER" id="PTHR33164:SF13">
    <property type="entry name" value="4-HYDROXYPHENYLACETATE CATABOLISM PROTEIN"/>
    <property type="match status" value="1"/>
</dbReference>
<dbReference type="Proteomes" id="UP001596473">
    <property type="component" value="Unassembled WGS sequence"/>
</dbReference>
<dbReference type="PROSITE" id="PS01117">
    <property type="entry name" value="HTH_MARR_1"/>
    <property type="match status" value="1"/>
</dbReference>
<name>A0ABW2QRQ0_9NEIS</name>
<gene>
    <name evidence="5" type="primary">hpaR</name>
    <name evidence="5" type="ORF">ACFQNF_00750</name>
</gene>
<dbReference type="PRINTS" id="PR00598">
    <property type="entry name" value="HTHMARR"/>
</dbReference>
<dbReference type="Pfam" id="PF01047">
    <property type="entry name" value="MarR"/>
    <property type="match status" value="1"/>
</dbReference>
<evidence type="ECO:0000313" key="6">
    <source>
        <dbReference type="Proteomes" id="UP001596473"/>
    </source>
</evidence>
<protein>
    <submittedName>
        <fullName evidence="5">Homoprotocatechuate degradation operon regulator HpaR</fullName>
    </submittedName>
</protein>
<organism evidence="5 6">
    <name type="scientific">Iodobacter arcticus</name>
    <dbReference type="NCBI Taxonomy" id="590593"/>
    <lineage>
        <taxon>Bacteria</taxon>
        <taxon>Pseudomonadati</taxon>
        <taxon>Pseudomonadota</taxon>
        <taxon>Betaproteobacteria</taxon>
        <taxon>Neisseriales</taxon>
        <taxon>Chitinibacteraceae</taxon>
        <taxon>Iodobacter</taxon>
    </lineage>
</organism>
<proteinExistence type="predicted"/>
<feature type="domain" description="HTH marR-type" evidence="4">
    <location>
        <begin position="7"/>
        <end position="139"/>
    </location>
</feature>
<dbReference type="NCBIfam" id="TIGR02337">
    <property type="entry name" value="HpaR"/>
    <property type="match status" value="1"/>
</dbReference>
<accession>A0ABW2QRQ0</accession>
<evidence type="ECO:0000259" key="4">
    <source>
        <dbReference type="PROSITE" id="PS50995"/>
    </source>
</evidence>
<keyword evidence="1" id="KW-0805">Transcription regulation</keyword>
<dbReference type="SMART" id="SM00347">
    <property type="entry name" value="HTH_MARR"/>
    <property type="match status" value="1"/>
</dbReference>
<sequence>MSELLKYRNLALLLLQAREAVMARFRPLLNQHNITEQQWRIIRALSEQGMMEPREICEKCQILSPSLAGVLSRMEEMGLVLRTRVETDQRRVNVNLTEQSKQLFKQIAPLIEQEYQALEEGPAGANMAELYAVLDRFLSNQQLDK</sequence>